<accession>A0A517YYH8</accession>
<evidence type="ECO:0000256" key="1">
    <source>
        <dbReference type="SAM" id="MobiDB-lite"/>
    </source>
</evidence>
<dbReference type="PANTHER" id="PTHR37211:SF1">
    <property type="entry name" value="EXPRESSED PROTEIN"/>
    <property type="match status" value="1"/>
</dbReference>
<dbReference type="Gene3D" id="2.20.25.110">
    <property type="entry name" value="S-adenosyl-L-methionine-dependent methyltransferases"/>
    <property type="match status" value="1"/>
</dbReference>
<dbReference type="KEGG" id="pcor:KS4_33600"/>
<dbReference type="PANTHER" id="PTHR37211">
    <property type="entry name" value="EXPRESSED PROTEIN"/>
    <property type="match status" value="1"/>
</dbReference>
<evidence type="ECO:0000313" key="2">
    <source>
        <dbReference type="EMBL" id="QDU35279.1"/>
    </source>
</evidence>
<organism evidence="2 3">
    <name type="scientific">Poriferisphaera corsica</name>
    <dbReference type="NCBI Taxonomy" id="2528020"/>
    <lineage>
        <taxon>Bacteria</taxon>
        <taxon>Pseudomonadati</taxon>
        <taxon>Planctomycetota</taxon>
        <taxon>Phycisphaerae</taxon>
        <taxon>Phycisphaerales</taxon>
        <taxon>Phycisphaeraceae</taxon>
        <taxon>Poriferisphaera</taxon>
    </lineage>
</organism>
<dbReference type="SUPFAM" id="SSF53335">
    <property type="entry name" value="S-adenosyl-L-methionine-dependent methyltransferases"/>
    <property type="match status" value="1"/>
</dbReference>
<dbReference type="Gene3D" id="3.40.50.150">
    <property type="entry name" value="Vaccinia Virus protein VP39"/>
    <property type="match status" value="1"/>
</dbReference>
<sequence>MGKPKSKDKSKSKLKTSKKSQHTQAETADKYRCYQLSVQEPEHEAEFFDDVYQQEYDRKPVTLREDFCGTHAVCCEWVKLDDDKTALGVDLDPECVEWGIANNQSELTDEQRTRITLELDDVRTVSKQKYDILAAQNFSFWLFKTRKELLEYLKIAHKNLGKEGMMVMDMMGGGECYVPQEEERDIDGKFTYVWEQHSYNPITHDASFYIHFRFKDGSEIHRAFEYHWRFWSIPEVRELLEEAGFSKTEVFWEGEDEDGEGDDNWETTEEAYPDPSWICYITAYK</sequence>
<dbReference type="AlphaFoldDB" id="A0A517YYH8"/>
<dbReference type="RefSeq" id="WP_145080374.1">
    <property type="nucleotide sequence ID" value="NZ_CP036425.1"/>
</dbReference>
<gene>
    <name evidence="2" type="ORF">KS4_33600</name>
</gene>
<evidence type="ECO:0000313" key="3">
    <source>
        <dbReference type="Proteomes" id="UP000317369"/>
    </source>
</evidence>
<protein>
    <recommendedName>
        <fullName evidence="4">SAM-dependent methyltransferase</fullName>
    </recommendedName>
</protein>
<keyword evidence="3" id="KW-1185">Reference proteome</keyword>
<dbReference type="OrthoDB" id="9786084at2"/>
<name>A0A517YYH8_9BACT</name>
<feature type="compositionally biased region" description="Basic residues" evidence="1">
    <location>
        <begin position="12"/>
        <end position="21"/>
    </location>
</feature>
<evidence type="ECO:0008006" key="4">
    <source>
        <dbReference type="Google" id="ProtNLM"/>
    </source>
</evidence>
<proteinExistence type="predicted"/>
<dbReference type="Proteomes" id="UP000317369">
    <property type="component" value="Chromosome"/>
</dbReference>
<dbReference type="EMBL" id="CP036425">
    <property type="protein sequence ID" value="QDU35279.1"/>
    <property type="molecule type" value="Genomic_DNA"/>
</dbReference>
<reference evidence="2 3" key="1">
    <citation type="submission" date="2019-02" db="EMBL/GenBank/DDBJ databases">
        <title>Deep-cultivation of Planctomycetes and their phenomic and genomic characterization uncovers novel biology.</title>
        <authorList>
            <person name="Wiegand S."/>
            <person name="Jogler M."/>
            <person name="Boedeker C."/>
            <person name="Pinto D."/>
            <person name="Vollmers J."/>
            <person name="Rivas-Marin E."/>
            <person name="Kohn T."/>
            <person name="Peeters S.H."/>
            <person name="Heuer A."/>
            <person name="Rast P."/>
            <person name="Oberbeckmann S."/>
            <person name="Bunk B."/>
            <person name="Jeske O."/>
            <person name="Meyerdierks A."/>
            <person name="Storesund J.E."/>
            <person name="Kallscheuer N."/>
            <person name="Luecker S."/>
            <person name="Lage O.M."/>
            <person name="Pohl T."/>
            <person name="Merkel B.J."/>
            <person name="Hornburger P."/>
            <person name="Mueller R.-W."/>
            <person name="Bruemmer F."/>
            <person name="Labrenz M."/>
            <person name="Spormann A.M."/>
            <person name="Op den Camp H."/>
            <person name="Overmann J."/>
            <person name="Amann R."/>
            <person name="Jetten M.S.M."/>
            <person name="Mascher T."/>
            <person name="Medema M.H."/>
            <person name="Devos D.P."/>
            <person name="Kaster A.-K."/>
            <person name="Ovreas L."/>
            <person name="Rohde M."/>
            <person name="Galperin M.Y."/>
            <person name="Jogler C."/>
        </authorList>
    </citation>
    <scope>NUCLEOTIDE SEQUENCE [LARGE SCALE GENOMIC DNA]</scope>
    <source>
        <strain evidence="2 3">KS4</strain>
    </source>
</reference>
<feature type="region of interest" description="Disordered" evidence="1">
    <location>
        <begin position="1"/>
        <end position="27"/>
    </location>
</feature>
<dbReference type="InterPro" id="IPR029063">
    <property type="entry name" value="SAM-dependent_MTases_sf"/>
</dbReference>
<feature type="compositionally biased region" description="Basic and acidic residues" evidence="1">
    <location>
        <begin position="1"/>
        <end position="11"/>
    </location>
</feature>